<sequence length="155" mass="17055">MAATSDPRLELPRVLRDLHDAMHAGNAAVARRLGMNTTDAAAIEHIAMSPTAIGPAELGERLGVTKSSATEIVDRLVAAGHLERVREESDRRRFRLVPTPFARDAVSREIDPLMQAIQATAADLSDREAATVVQFLRSLERDHRRFALRGDAQVR</sequence>
<evidence type="ECO:0000313" key="2">
    <source>
        <dbReference type="EMBL" id="UOQ59399.1"/>
    </source>
</evidence>
<dbReference type="PROSITE" id="PS50995">
    <property type="entry name" value="HTH_MARR_2"/>
    <property type="match status" value="1"/>
</dbReference>
<protein>
    <submittedName>
        <fullName evidence="2">MarR family transcriptional regulator</fullName>
    </submittedName>
</protein>
<dbReference type="InterPro" id="IPR036390">
    <property type="entry name" value="WH_DNA-bd_sf"/>
</dbReference>
<evidence type="ECO:0000313" key="3">
    <source>
        <dbReference type="Proteomes" id="UP000831775"/>
    </source>
</evidence>
<accession>A0ABY4FTA5</accession>
<keyword evidence="3" id="KW-1185">Reference proteome</keyword>
<proteinExistence type="predicted"/>
<dbReference type="Pfam" id="PF12802">
    <property type="entry name" value="MarR_2"/>
    <property type="match status" value="1"/>
</dbReference>
<dbReference type="SUPFAM" id="SSF46785">
    <property type="entry name" value="Winged helix' DNA-binding domain"/>
    <property type="match status" value="1"/>
</dbReference>
<dbReference type="SMART" id="SM00347">
    <property type="entry name" value="HTH_MARR"/>
    <property type="match status" value="1"/>
</dbReference>
<dbReference type="InterPro" id="IPR039422">
    <property type="entry name" value="MarR/SlyA-like"/>
</dbReference>
<feature type="domain" description="HTH marR-type" evidence="1">
    <location>
        <begin position="8"/>
        <end position="141"/>
    </location>
</feature>
<evidence type="ECO:0000259" key="1">
    <source>
        <dbReference type="PROSITE" id="PS50995"/>
    </source>
</evidence>
<dbReference type="RefSeq" id="WP_244684396.1">
    <property type="nucleotide sequence ID" value="NZ_CP095043.1"/>
</dbReference>
<dbReference type="InterPro" id="IPR000835">
    <property type="entry name" value="HTH_MarR-typ"/>
</dbReference>
<dbReference type="PANTHER" id="PTHR33164:SF106">
    <property type="entry name" value="TRANSCRIPTIONAL REGULATORY PROTEIN"/>
    <property type="match status" value="1"/>
</dbReference>
<reference evidence="2 3" key="1">
    <citation type="submission" date="2022-04" db="EMBL/GenBank/DDBJ databases">
        <title>Leucobacter sp. isolated from rhizosphere of onion.</title>
        <authorList>
            <person name="Won M."/>
            <person name="Lee C.-M."/>
            <person name="Woen H.-Y."/>
            <person name="Kwon S.-W."/>
        </authorList>
    </citation>
    <scope>NUCLEOTIDE SEQUENCE [LARGE SCALE GENOMIC DNA]</scope>
    <source>
        <strain evidence="2 3">H25R-14</strain>
    </source>
</reference>
<dbReference type="InterPro" id="IPR036388">
    <property type="entry name" value="WH-like_DNA-bd_sf"/>
</dbReference>
<dbReference type="PRINTS" id="PR00598">
    <property type="entry name" value="HTHMARR"/>
</dbReference>
<organism evidence="2 3">
    <name type="scientific">Leucobacter rhizosphaerae</name>
    <dbReference type="NCBI Taxonomy" id="2932245"/>
    <lineage>
        <taxon>Bacteria</taxon>
        <taxon>Bacillati</taxon>
        <taxon>Actinomycetota</taxon>
        <taxon>Actinomycetes</taxon>
        <taxon>Micrococcales</taxon>
        <taxon>Microbacteriaceae</taxon>
        <taxon>Leucobacter</taxon>
    </lineage>
</organism>
<dbReference type="EMBL" id="CP095043">
    <property type="protein sequence ID" value="UOQ59399.1"/>
    <property type="molecule type" value="Genomic_DNA"/>
</dbReference>
<dbReference type="Gene3D" id="1.10.10.10">
    <property type="entry name" value="Winged helix-like DNA-binding domain superfamily/Winged helix DNA-binding domain"/>
    <property type="match status" value="1"/>
</dbReference>
<dbReference type="Proteomes" id="UP000831775">
    <property type="component" value="Chromosome"/>
</dbReference>
<gene>
    <name evidence="2" type="ORF">MUN76_10065</name>
</gene>
<dbReference type="PANTHER" id="PTHR33164">
    <property type="entry name" value="TRANSCRIPTIONAL REGULATOR, MARR FAMILY"/>
    <property type="match status" value="1"/>
</dbReference>
<name>A0ABY4FTA5_9MICO</name>